<keyword evidence="1" id="KW-0808">Transferase</keyword>
<dbReference type="GO" id="GO:0000070">
    <property type="term" value="P:mitotic sister chromatid segregation"/>
    <property type="evidence" value="ECO:0007669"/>
    <property type="project" value="TreeGrafter"/>
</dbReference>
<sequence>MLLCCCSLRFGVHHTASRRLVVVHGVSATSSSSATKQSNNGIPPDLSSVQTRPPVVQVANSNVHQNTLHLLWDMFPLEDPDATSITNTDVSAIARNTHCGVHINDGAEIGVASTKVVDLDVLLSVLASKQPPVAQKIIKLSPNKLDAYQIEGFLVASNYICDYLASELYYRNAIIKFPAITIQELEAEKIKAIVEEKEQKM</sequence>
<keyword evidence="1" id="KW-0032">Aminotransferase</keyword>
<dbReference type="GO" id="GO:0008483">
    <property type="term" value="F:transaminase activity"/>
    <property type="evidence" value="ECO:0007669"/>
    <property type="project" value="UniProtKB-KW"/>
</dbReference>
<organism evidence="1 2">
    <name type="scientific">Senna tora</name>
    <dbReference type="NCBI Taxonomy" id="362788"/>
    <lineage>
        <taxon>Eukaryota</taxon>
        <taxon>Viridiplantae</taxon>
        <taxon>Streptophyta</taxon>
        <taxon>Embryophyta</taxon>
        <taxon>Tracheophyta</taxon>
        <taxon>Spermatophyta</taxon>
        <taxon>Magnoliopsida</taxon>
        <taxon>eudicotyledons</taxon>
        <taxon>Gunneridae</taxon>
        <taxon>Pentapetalae</taxon>
        <taxon>rosids</taxon>
        <taxon>fabids</taxon>
        <taxon>Fabales</taxon>
        <taxon>Fabaceae</taxon>
        <taxon>Caesalpinioideae</taxon>
        <taxon>Cassia clade</taxon>
        <taxon>Senna</taxon>
    </lineage>
</organism>
<protein>
    <submittedName>
        <fullName evidence="1">Glutamine--fructose-6-phosphate aminotransferase [isomerizing] 2</fullName>
    </submittedName>
</protein>
<comment type="caution">
    <text evidence="1">The sequence shown here is derived from an EMBL/GenBank/DDBJ whole genome shotgun (WGS) entry which is preliminary data.</text>
</comment>
<dbReference type="GO" id="GO:0005634">
    <property type="term" value="C:nucleus"/>
    <property type="evidence" value="ECO:0007669"/>
    <property type="project" value="TreeGrafter"/>
</dbReference>
<dbReference type="EMBL" id="JAAIUW010000008">
    <property type="protein sequence ID" value="KAF7821921.1"/>
    <property type="molecule type" value="Genomic_DNA"/>
</dbReference>
<reference evidence="1" key="1">
    <citation type="submission" date="2020-09" db="EMBL/GenBank/DDBJ databases">
        <title>Genome-Enabled Discovery of Anthraquinone Biosynthesis in Senna tora.</title>
        <authorList>
            <person name="Kang S.-H."/>
            <person name="Pandey R.P."/>
            <person name="Lee C.-M."/>
            <person name="Sim J.-S."/>
            <person name="Jeong J.-T."/>
            <person name="Choi B.-S."/>
            <person name="Jung M."/>
            <person name="Ginzburg D."/>
            <person name="Zhao K."/>
            <person name="Won S.Y."/>
            <person name="Oh T.-J."/>
            <person name="Yu Y."/>
            <person name="Kim N.-H."/>
            <person name="Lee O.R."/>
            <person name="Lee T.-H."/>
            <person name="Bashyal P."/>
            <person name="Kim T.-S."/>
            <person name="Lee W.-H."/>
            <person name="Kawkins C."/>
            <person name="Kim C.-K."/>
            <person name="Kim J.S."/>
            <person name="Ahn B.O."/>
            <person name="Rhee S.Y."/>
            <person name="Sohng J.K."/>
        </authorList>
    </citation>
    <scope>NUCLEOTIDE SEQUENCE</scope>
    <source>
        <tissue evidence="1">Leaf</tissue>
    </source>
</reference>
<name>A0A834TJA4_9FABA</name>
<dbReference type="Gene3D" id="3.40.50.10490">
    <property type="entry name" value="Glucose-6-phosphate isomerase like protein, domain 1"/>
    <property type="match status" value="1"/>
</dbReference>
<evidence type="ECO:0000313" key="1">
    <source>
        <dbReference type="EMBL" id="KAF7821921.1"/>
    </source>
</evidence>
<dbReference type="Proteomes" id="UP000634136">
    <property type="component" value="Unassembled WGS sequence"/>
</dbReference>
<dbReference type="GO" id="GO:0000796">
    <property type="term" value="C:condensin complex"/>
    <property type="evidence" value="ECO:0007669"/>
    <property type="project" value="TreeGrafter"/>
</dbReference>
<dbReference type="OrthoDB" id="1698237at2759"/>
<keyword evidence="2" id="KW-1185">Reference proteome</keyword>
<dbReference type="PANTHER" id="PTHR16199:SF4">
    <property type="entry name" value="CONDENSIN-2 COMPLEX SUBUNIT G2"/>
    <property type="match status" value="1"/>
</dbReference>
<evidence type="ECO:0000313" key="2">
    <source>
        <dbReference type="Proteomes" id="UP000634136"/>
    </source>
</evidence>
<dbReference type="AlphaFoldDB" id="A0A834TJA4"/>
<gene>
    <name evidence="1" type="ORF">G2W53_027376</name>
</gene>
<proteinExistence type="predicted"/>
<dbReference type="PANTHER" id="PTHR16199">
    <property type="entry name" value="CONDENSIN-2 COMPLEX SUBUNIT G2"/>
    <property type="match status" value="1"/>
</dbReference>
<accession>A0A834TJA4</accession>